<name>A0A5C4U2D9_9CORY</name>
<evidence type="ECO:0000256" key="1">
    <source>
        <dbReference type="ARBA" id="ARBA00023125"/>
    </source>
</evidence>
<dbReference type="Pfam" id="PF11774">
    <property type="entry name" value="Lsr2"/>
    <property type="match status" value="1"/>
</dbReference>
<organism evidence="4 5">
    <name type="scientific">Corynebacterium tapiri</name>
    <dbReference type="NCBI Taxonomy" id="1448266"/>
    <lineage>
        <taxon>Bacteria</taxon>
        <taxon>Bacillati</taxon>
        <taxon>Actinomycetota</taxon>
        <taxon>Actinomycetes</taxon>
        <taxon>Mycobacteriales</taxon>
        <taxon>Corynebacteriaceae</taxon>
        <taxon>Corynebacterium</taxon>
    </lineage>
</organism>
<feature type="domain" description="Lsr2 dimerization" evidence="2">
    <location>
        <begin position="1"/>
        <end position="59"/>
    </location>
</feature>
<protein>
    <submittedName>
        <fullName evidence="4">Lsr2 family protein</fullName>
    </submittedName>
</protein>
<evidence type="ECO:0000259" key="3">
    <source>
        <dbReference type="Pfam" id="PF23359"/>
    </source>
</evidence>
<gene>
    <name evidence="4" type="ORF">FHE74_10190</name>
</gene>
<dbReference type="AlphaFoldDB" id="A0A5C4U2D9"/>
<evidence type="ECO:0000313" key="4">
    <source>
        <dbReference type="EMBL" id="TNL94641.1"/>
    </source>
</evidence>
<keyword evidence="5" id="KW-1185">Reference proteome</keyword>
<dbReference type="InterPro" id="IPR024412">
    <property type="entry name" value="Lsr2_dim_dom"/>
</dbReference>
<dbReference type="Pfam" id="PF23359">
    <property type="entry name" value="Lsr2_DNA-bd"/>
    <property type="match status" value="1"/>
</dbReference>
<dbReference type="InterPro" id="IPR042261">
    <property type="entry name" value="Lsr2-like_dimerization"/>
</dbReference>
<dbReference type="Gene3D" id="3.30.60.230">
    <property type="entry name" value="Lsr2, dimerization domain"/>
    <property type="match status" value="1"/>
</dbReference>
<sequence>MSRKKITQFYDDLDGTELSEDQLRVVRFGVDGKDYLLDLSPENEKRFFDALEPFLKVASPAAAAEKSDKVNPRDVRAWAAKTGRTVASRGKIPNEIIQAYRDANGRR</sequence>
<dbReference type="RefSeq" id="WP_139466407.1">
    <property type="nucleotide sequence ID" value="NZ_VDHJ01000019.1"/>
</dbReference>
<dbReference type="InterPro" id="IPR055370">
    <property type="entry name" value="Lsr2_DNA-bd"/>
</dbReference>
<feature type="domain" description="Lsr2 DNA-binding" evidence="3">
    <location>
        <begin position="68"/>
        <end position="103"/>
    </location>
</feature>
<accession>A0A5C4U2D9</accession>
<keyword evidence="1" id="KW-0238">DNA-binding</keyword>
<dbReference type="EMBL" id="VDHJ01000019">
    <property type="protein sequence ID" value="TNL94641.1"/>
    <property type="molecule type" value="Genomic_DNA"/>
</dbReference>
<dbReference type="Gene3D" id="4.10.320.10">
    <property type="entry name" value="E3-binding domain"/>
    <property type="match status" value="1"/>
</dbReference>
<evidence type="ECO:0000259" key="2">
    <source>
        <dbReference type="Pfam" id="PF11774"/>
    </source>
</evidence>
<dbReference type="InterPro" id="IPR036625">
    <property type="entry name" value="E3-bd_dom_sf"/>
</dbReference>
<dbReference type="GO" id="GO:0003677">
    <property type="term" value="F:DNA binding"/>
    <property type="evidence" value="ECO:0007669"/>
    <property type="project" value="UniProtKB-KW"/>
</dbReference>
<dbReference type="OrthoDB" id="4113332at2"/>
<dbReference type="GO" id="GO:0016746">
    <property type="term" value="F:acyltransferase activity"/>
    <property type="evidence" value="ECO:0007669"/>
    <property type="project" value="InterPro"/>
</dbReference>
<comment type="caution">
    <text evidence="4">The sequence shown here is derived from an EMBL/GenBank/DDBJ whole genome shotgun (WGS) entry which is preliminary data.</text>
</comment>
<reference evidence="4 5" key="1">
    <citation type="submission" date="2019-06" db="EMBL/GenBank/DDBJ databases">
        <authorList>
            <person name="Li J."/>
        </authorList>
    </citation>
    <scope>NUCLEOTIDE SEQUENCE [LARGE SCALE GENOMIC DNA]</scope>
    <source>
        <strain evidence="4 5">LMG 28165</strain>
    </source>
</reference>
<dbReference type="Proteomes" id="UP000312032">
    <property type="component" value="Unassembled WGS sequence"/>
</dbReference>
<proteinExistence type="predicted"/>
<evidence type="ECO:0000313" key="5">
    <source>
        <dbReference type="Proteomes" id="UP000312032"/>
    </source>
</evidence>